<feature type="compositionally biased region" description="Low complexity" evidence="1">
    <location>
        <begin position="493"/>
        <end position="515"/>
    </location>
</feature>
<sequence length="868" mass="94018">MAFFLFPAPGRKKMASHPPLTEPMSKAHRILGSFPLSIDAPPSNRDDASSSALSDDRSVTTATSCDPDSEAGDSFDDHAVGIAKSDSGWGDESGVLPHSLRLDNHFDDEAAGTITPSILRKSRSSSTIKSWYDKTKLPLSISQQTSSSAMAKGLPNKPDRMLDLDLHSVCSLDVPTKSKNKKKPAKLDLSSLMSAPRLIRKVSHRQLGGGGEVALGLTCTKNAPIVLSPMTTMDGNLPQAPLLDASQRAPPNLTASRHDATGRRSGNQWPRTNDALSALPTLYDHYEQMSMRHVMKQCSQPDLSRSKAEPRAPRSSSKVEWQLARRPSKCFDEFHDSPPPTPQTAFHTKHMETSPLPATSTTSVSNRHTKVSKTTVRSFGSADLQQTSVLMLSDSEGDDIPDDMSPLCKRTTQATARRSPALENDVPPLVASRSRASKERSKCSEKSADKRCKSSKQASFAPTDTYMASGAWPPPTDSLRGATFLSSSIHSASAATDSSSRRTSLASNHSASSAATEQSKRSGYGIREARAVTMLPARRPSSVARNDADETRQPMLDWDDSRHRQSIASSTDQLTPPLSPTSVDFYIRSARSSIDGPGSHSRLMAVSRQEEMLLSALRQKQKAMRGSAMTDLLEGIEGQEGEPSDGRRPSVTKSSRHSQRRGSRDQRPKAAQTSTAELAMIDLDLPAPQSWKSDASNSFERQFTSRTFRRWWSAAAAVPSSGKDRLSQGSSCEHLDEEVPLILDDADPSPDLSDYRDWHAAMTAGTTPAGKPSSRRDLFGNQSRRLRRGSAQSNCSPTQLRHDNFARLSGVAEEKPGDAEEEADVPRPDSPISPESFPAVPHGRVTGCSLERLSAVGSGLLAGDLAHL</sequence>
<reference evidence="2 3" key="1">
    <citation type="journal article" date="2020" name="Genome Biol. Evol.">
        <title>A new high-quality draft genome assembly of the Chinese cordyceps Ophiocordyceps sinensis.</title>
        <authorList>
            <person name="Shu R."/>
            <person name="Zhang J."/>
            <person name="Meng Q."/>
            <person name="Zhang H."/>
            <person name="Zhou G."/>
            <person name="Li M."/>
            <person name="Wu P."/>
            <person name="Zhao Y."/>
            <person name="Chen C."/>
            <person name="Qin Q."/>
        </authorList>
    </citation>
    <scope>NUCLEOTIDE SEQUENCE [LARGE SCALE GENOMIC DNA]</scope>
    <source>
        <strain evidence="2 3">IOZ07</strain>
    </source>
</reference>
<accession>A0A8H4LSQ2</accession>
<dbReference type="AlphaFoldDB" id="A0A8H4LSQ2"/>
<feature type="compositionally biased region" description="Polar residues" evidence="1">
    <location>
        <begin position="566"/>
        <end position="580"/>
    </location>
</feature>
<feature type="region of interest" description="Disordered" evidence="1">
    <location>
        <begin position="244"/>
        <end position="273"/>
    </location>
</feature>
<keyword evidence="3" id="KW-1185">Reference proteome</keyword>
<comment type="caution">
    <text evidence="2">The sequence shown here is derived from an EMBL/GenBank/DDBJ whole genome shotgun (WGS) entry which is preliminary data.</text>
</comment>
<evidence type="ECO:0000313" key="3">
    <source>
        <dbReference type="Proteomes" id="UP000557566"/>
    </source>
</evidence>
<feature type="region of interest" description="Disordered" evidence="1">
    <location>
        <begin position="294"/>
        <end position="322"/>
    </location>
</feature>
<proteinExistence type="predicted"/>
<name>A0A8H4LSQ2_9HYPO</name>
<feature type="region of interest" description="Disordered" evidence="1">
    <location>
        <begin position="635"/>
        <end position="674"/>
    </location>
</feature>
<feature type="compositionally biased region" description="Polar residues" evidence="1">
    <location>
        <begin position="356"/>
        <end position="379"/>
    </location>
</feature>
<gene>
    <name evidence="2" type="ORF">G6O67_008308</name>
</gene>
<protein>
    <submittedName>
        <fullName evidence="2">Uncharacterized protein</fullName>
    </submittedName>
</protein>
<dbReference type="EMBL" id="JAAVMX010000009">
    <property type="protein sequence ID" value="KAF4504915.1"/>
    <property type="molecule type" value="Genomic_DNA"/>
</dbReference>
<feature type="region of interest" description="Disordered" evidence="1">
    <location>
        <begin position="394"/>
        <end position="458"/>
    </location>
</feature>
<feature type="region of interest" description="Disordered" evidence="1">
    <location>
        <begin position="763"/>
        <end position="840"/>
    </location>
</feature>
<dbReference type="OrthoDB" id="5244050at2759"/>
<dbReference type="Proteomes" id="UP000557566">
    <property type="component" value="Unassembled WGS sequence"/>
</dbReference>
<feature type="compositionally biased region" description="Basic and acidic residues" evidence="1">
    <location>
        <begin position="44"/>
        <end position="58"/>
    </location>
</feature>
<evidence type="ECO:0000313" key="2">
    <source>
        <dbReference type="EMBL" id="KAF4504915.1"/>
    </source>
</evidence>
<feature type="region of interest" description="Disordered" evidence="1">
    <location>
        <begin position="493"/>
        <end position="580"/>
    </location>
</feature>
<feature type="region of interest" description="Disordered" evidence="1">
    <location>
        <begin position="353"/>
        <end position="379"/>
    </location>
</feature>
<feature type="compositionally biased region" description="Polar residues" evidence="1">
    <location>
        <begin position="790"/>
        <end position="799"/>
    </location>
</feature>
<evidence type="ECO:0000256" key="1">
    <source>
        <dbReference type="SAM" id="MobiDB-lite"/>
    </source>
</evidence>
<feature type="compositionally biased region" description="Polar residues" evidence="1">
    <location>
        <begin position="264"/>
        <end position="273"/>
    </location>
</feature>
<feature type="compositionally biased region" description="Basic and acidic residues" evidence="1">
    <location>
        <begin position="436"/>
        <end position="452"/>
    </location>
</feature>
<feature type="region of interest" description="Disordered" evidence="1">
    <location>
        <begin position="32"/>
        <end position="79"/>
    </location>
</feature>
<organism evidence="2 3">
    <name type="scientific">Ophiocordyceps sinensis</name>
    <dbReference type="NCBI Taxonomy" id="72228"/>
    <lineage>
        <taxon>Eukaryota</taxon>
        <taxon>Fungi</taxon>
        <taxon>Dikarya</taxon>
        <taxon>Ascomycota</taxon>
        <taxon>Pezizomycotina</taxon>
        <taxon>Sordariomycetes</taxon>
        <taxon>Hypocreomycetidae</taxon>
        <taxon>Hypocreales</taxon>
        <taxon>Ophiocordycipitaceae</taxon>
        <taxon>Ophiocordyceps</taxon>
    </lineage>
</organism>